<evidence type="ECO:0000313" key="1">
    <source>
        <dbReference type="EMBL" id="CAN0568804.1"/>
    </source>
</evidence>
<gene>
    <name evidence="1" type="ORF">MRATA1EN22A_LOCUS27868</name>
</gene>
<reference evidence="1" key="2">
    <citation type="submission" date="2025-03" db="EMBL/GenBank/DDBJ databases">
        <authorList>
            <consortium name="ELIXIR-Norway"/>
            <consortium name="Elixir Norway"/>
        </authorList>
    </citation>
    <scope>NUCLEOTIDE SEQUENCE</scope>
</reference>
<dbReference type="EMBL" id="OX596093">
    <property type="protein sequence ID" value="CAN0568804.1"/>
    <property type="molecule type" value="Genomic_DNA"/>
</dbReference>
<protein>
    <submittedName>
        <fullName evidence="1">Uncharacterized protein</fullName>
    </submittedName>
</protein>
<sequence>MDNNNSWCPNSQFQSSKTEDQTLESSMHDHLWPPFRDVSGKYKSLSHVIFYNLHCALFSKSQHHFLTKALLAISLFCFKTIFNFIVYFLPTWQVPKLAGVGLSTRLLLTVWSSLGQIHFTQPVFSAAKQRLK</sequence>
<accession>A0AC60A7F6</accession>
<name>A0AC60A7F6_RANTA</name>
<evidence type="ECO:0000313" key="2">
    <source>
        <dbReference type="Proteomes" id="UP001162501"/>
    </source>
</evidence>
<proteinExistence type="predicted"/>
<reference evidence="1" key="1">
    <citation type="submission" date="2023-05" db="EMBL/GenBank/DDBJ databases">
        <authorList>
            <consortium name="ELIXIR-Norway"/>
        </authorList>
    </citation>
    <scope>NUCLEOTIDE SEQUENCE</scope>
</reference>
<dbReference type="Proteomes" id="UP001162501">
    <property type="component" value="Chromosome 9"/>
</dbReference>
<organism evidence="1 2">
    <name type="scientific">Rangifer tarandus platyrhynchus</name>
    <name type="common">Svalbard reindeer</name>
    <dbReference type="NCBI Taxonomy" id="3082113"/>
    <lineage>
        <taxon>Eukaryota</taxon>
        <taxon>Metazoa</taxon>
        <taxon>Chordata</taxon>
        <taxon>Craniata</taxon>
        <taxon>Vertebrata</taxon>
        <taxon>Euteleostomi</taxon>
        <taxon>Mammalia</taxon>
        <taxon>Eutheria</taxon>
        <taxon>Laurasiatheria</taxon>
        <taxon>Artiodactyla</taxon>
        <taxon>Ruminantia</taxon>
        <taxon>Pecora</taxon>
        <taxon>Cervidae</taxon>
        <taxon>Odocoileinae</taxon>
        <taxon>Rangifer</taxon>
    </lineage>
</organism>